<evidence type="ECO:0000313" key="8">
    <source>
        <dbReference type="EMBL" id="KAJ4480888.1"/>
    </source>
</evidence>
<comment type="caution">
    <text evidence="8">The sequence shown here is derived from an EMBL/GenBank/DDBJ whole genome shotgun (WGS) entry which is preliminary data.</text>
</comment>
<evidence type="ECO:0000256" key="1">
    <source>
        <dbReference type="ARBA" id="ARBA00022574"/>
    </source>
</evidence>
<keyword evidence="4" id="KW-0498">Mitosis</keyword>
<gene>
    <name evidence="8" type="ORF">J3R30DRAFT_3656638</name>
</gene>
<dbReference type="GO" id="GO:0005680">
    <property type="term" value="C:anaphase-promoting complex"/>
    <property type="evidence" value="ECO:0007669"/>
    <property type="project" value="TreeGrafter"/>
</dbReference>
<evidence type="ECO:0000256" key="4">
    <source>
        <dbReference type="ARBA" id="ARBA00022776"/>
    </source>
</evidence>
<dbReference type="InterPro" id="IPR001680">
    <property type="entry name" value="WD40_rpt"/>
</dbReference>
<dbReference type="EMBL" id="JAOTPV010000006">
    <property type="protein sequence ID" value="KAJ4480888.1"/>
    <property type="molecule type" value="Genomic_DNA"/>
</dbReference>
<dbReference type="SMART" id="SM00320">
    <property type="entry name" value="WD40"/>
    <property type="match status" value="4"/>
</dbReference>
<dbReference type="PROSITE" id="PS50294">
    <property type="entry name" value="WD_REPEATS_REGION"/>
    <property type="match status" value="1"/>
</dbReference>
<dbReference type="GO" id="GO:0051301">
    <property type="term" value="P:cell division"/>
    <property type="evidence" value="ECO:0007669"/>
    <property type="project" value="UniProtKB-KW"/>
</dbReference>
<dbReference type="InterPro" id="IPR019775">
    <property type="entry name" value="WD40_repeat_CS"/>
</dbReference>
<dbReference type="Gene3D" id="2.130.10.10">
    <property type="entry name" value="YVTN repeat-like/Quinoprotein amine dehydrogenase"/>
    <property type="match status" value="1"/>
</dbReference>
<proteinExistence type="predicted"/>
<keyword evidence="9" id="KW-1185">Reference proteome</keyword>
<dbReference type="GO" id="GO:1990757">
    <property type="term" value="F:ubiquitin ligase activator activity"/>
    <property type="evidence" value="ECO:0007669"/>
    <property type="project" value="TreeGrafter"/>
</dbReference>
<protein>
    <submittedName>
        <fullName evidence="8">WD40 repeat-like protein</fullName>
    </submittedName>
</protein>
<name>A0A9W9DQD2_9AGAR</name>
<dbReference type="PANTHER" id="PTHR19918:SF8">
    <property type="entry name" value="FI02843P"/>
    <property type="match status" value="1"/>
</dbReference>
<dbReference type="OrthoDB" id="10263272at2759"/>
<evidence type="ECO:0000256" key="2">
    <source>
        <dbReference type="ARBA" id="ARBA00022618"/>
    </source>
</evidence>
<evidence type="ECO:0000256" key="7">
    <source>
        <dbReference type="SAM" id="MobiDB-lite"/>
    </source>
</evidence>
<dbReference type="AlphaFoldDB" id="A0A9W9DQD2"/>
<keyword evidence="1 6" id="KW-0853">WD repeat</keyword>
<feature type="repeat" description="WD" evidence="6">
    <location>
        <begin position="271"/>
        <end position="313"/>
    </location>
</feature>
<dbReference type="PANTHER" id="PTHR19918">
    <property type="entry name" value="CELL DIVISION CYCLE 20 CDC20 FIZZY -RELATED"/>
    <property type="match status" value="1"/>
</dbReference>
<keyword evidence="5" id="KW-0131">Cell cycle</keyword>
<dbReference type="InterPro" id="IPR015943">
    <property type="entry name" value="WD40/YVTN_repeat-like_dom_sf"/>
</dbReference>
<organism evidence="8 9">
    <name type="scientific">Lentinula aciculospora</name>
    <dbReference type="NCBI Taxonomy" id="153920"/>
    <lineage>
        <taxon>Eukaryota</taxon>
        <taxon>Fungi</taxon>
        <taxon>Dikarya</taxon>
        <taxon>Basidiomycota</taxon>
        <taxon>Agaricomycotina</taxon>
        <taxon>Agaricomycetes</taxon>
        <taxon>Agaricomycetidae</taxon>
        <taxon>Agaricales</taxon>
        <taxon>Marasmiineae</taxon>
        <taxon>Omphalotaceae</taxon>
        <taxon>Lentinula</taxon>
    </lineage>
</organism>
<feature type="region of interest" description="Disordered" evidence="7">
    <location>
        <begin position="1"/>
        <end position="28"/>
    </location>
</feature>
<accession>A0A9W9DQD2</accession>
<dbReference type="GO" id="GO:1905786">
    <property type="term" value="P:positive regulation of anaphase-promoting complex-dependent catabolic process"/>
    <property type="evidence" value="ECO:0007669"/>
    <property type="project" value="TreeGrafter"/>
</dbReference>
<dbReference type="InterPro" id="IPR036322">
    <property type="entry name" value="WD40_repeat_dom_sf"/>
</dbReference>
<evidence type="ECO:0000256" key="3">
    <source>
        <dbReference type="ARBA" id="ARBA00022737"/>
    </source>
</evidence>
<dbReference type="GO" id="GO:0031145">
    <property type="term" value="P:anaphase-promoting complex-dependent catabolic process"/>
    <property type="evidence" value="ECO:0007669"/>
    <property type="project" value="TreeGrafter"/>
</dbReference>
<dbReference type="Pfam" id="PF00400">
    <property type="entry name" value="WD40"/>
    <property type="match status" value="2"/>
</dbReference>
<evidence type="ECO:0000256" key="6">
    <source>
        <dbReference type="PROSITE-ProRule" id="PRU00221"/>
    </source>
</evidence>
<feature type="repeat" description="WD" evidence="6">
    <location>
        <begin position="221"/>
        <end position="253"/>
    </location>
</feature>
<keyword evidence="2" id="KW-0132">Cell division</keyword>
<keyword evidence="3" id="KW-0677">Repeat</keyword>
<dbReference type="GO" id="GO:0010997">
    <property type="term" value="F:anaphase-promoting complex binding"/>
    <property type="evidence" value="ECO:0007669"/>
    <property type="project" value="InterPro"/>
</dbReference>
<reference evidence="8" key="1">
    <citation type="submission" date="2022-08" db="EMBL/GenBank/DDBJ databases">
        <title>A Global Phylogenomic Analysis of the Shiitake Genus Lentinula.</title>
        <authorList>
            <consortium name="DOE Joint Genome Institute"/>
            <person name="Sierra-Patev S."/>
            <person name="Min B."/>
            <person name="Naranjo-Ortiz M."/>
            <person name="Looney B."/>
            <person name="Konkel Z."/>
            <person name="Slot J.C."/>
            <person name="Sakamoto Y."/>
            <person name="Steenwyk J.L."/>
            <person name="Rokas A."/>
            <person name="Carro J."/>
            <person name="Camarero S."/>
            <person name="Ferreira P."/>
            <person name="Molpeceres G."/>
            <person name="Ruiz-Duenas F.J."/>
            <person name="Serrano A."/>
            <person name="Henrissat B."/>
            <person name="Drula E."/>
            <person name="Hughes K.W."/>
            <person name="Mata J.L."/>
            <person name="Ishikawa N.K."/>
            <person name="Vargas-Isla R."/>
            <person name="Ushijima S."/>
            <person name="Smith C.A."/>
            <person name="Ahrendt S."/>
            <person name="Andreopoulos W."/>
            <person name="He G."/>
            <person name="Labutti K."/>
            <person name="Lipzen A."/>
            <person name="Ng V."/>
            <person name="Riley R."/>
            <person name="Sandor L."/>
            <person name="Barry K."/>
            <person name="Martinez A.T."/>
            <person name="Xiao Y."/>
            <person name="Gibbons J.G."/>
            <person name="Terashima K."/>
            <person name="Grigoriev I.V."/>
            <person name="Hibbett D.S."/>
        </authorList>
    </citation>
    <scope>NUCLEOTIDE SEQUENCE</scope>
    <source>
        <strain evidence="8">JLM2183</strain>
    </source>
</reference>
<dbReference type="SUPFAM" id="SSF50978">
    <property type="entry name" value="WD40 repeat-like"/>
    <property type="match status" value="1"/>
</dbReference>
<dbReference type="Proteomes" id="UP001150266">
    <property type="component" value="Unassembled WGS sequence"/>
</dbReference>
<dbReference type="PROSITE" id="PS50082">
    <property type="entry name" value="WD_REPEATS_2"/>
    <property type="match status" value="2"/>
</dbReference>
<dbReference type="InterPro" id="IPR033010">
    <property type="entry name" value="Cdc20/Fizzy"/>
</dbReference>
<dbReference type="PROSITE" id="PS00678">
    <property type="entry name" value="WD_REPEATS_1"/>
    <property type="match status" value="1"/>
</dbReference>
<evidence type="ECO:0000313" key="9">
    <source>
        <dbReference type="Proteomes" id="UP001150266"/>
    </source>
</evidence>
<evidence type="ECO:0000256" key="5">
    <source>
        <dbReference type="ARBA" id="ARBA00023306"/>
    </source>
</evidence>
<sequence>MADPEVESSIAGSSAGGDGSRKRLLSDASDTAAQYPIMTPQRKRLRRTSSLSSTLLGHPMPVINPNVTVSTTNSSSEASLPASLPLTCSSKSVVYFTRGNRVHFKNMQTNGDIGQLFKLQEKDGNLHLLQCGGPQNSDVLAVATSKGIIRLWDVRAKKMTVSWSTKGVGAMQFNGSVLIVGGLKGTLRFYDTRIAMSTTMTSTNAATAKATLKMKSDPRKLNRHQSRITALAWNEPGKLLASGDESGAVYCWDNREKVPLDVGEFVQRRKKIQHSASVTVVNWCPWQPKLLGTGDANGTLRLWDIDTSDSRSNALNPGKLELGSRINGLHFSPHCKEMITVHGANPRSPSALDIDSDSETGSTLSMGISTQIRSRPYDTSNSIVAHSFPTLRHILTLSAANKVIGGSVMNANFTKAIVAVPEENKLKVYDVWGKLNLRRTESFMGNIR</sequence>